<evidence type="ECO:0000313" key="2">
    <source>
        <dbReference type="Proteomes" id="UP001558850"/>
    </source>
</evidence>
<organism evidence="1 2">
    <name type="scientific">Paraburkholderia phymatum</name>
    <dbReference type="NCBI Taxonomy" id="148447"/>
    <lineage>
        <taxon>Bacteria</taxon>
        <taxon>Pseudomonadati</taxon>
        <taxon>Pseudomonadota</taxon>
        <taxon>Betaproteobacteria</taxon>
        <taxon>Burkholderiales</taxon>
        <taxon>Burkholderiaceae</taxon>
        <taxon>Paraburkholderia</taxon>
    </lineage>
</organism>
<name>A0ACC6U8M5_9BURK</name>
<sequence>MSEAPHGAPIKTPGQLIAAVIAGFAVPIAIIVLLAYYVDNSTRTGAGTDGLSDAVVDSRITPIAKVDIRDANAPRVYKTGEEVYKAVCSACHAAGAAGAPKFTNTGDWAPRIAQGFDTLWHTALTGKGAMPPRGGTSPDDYSDYEIGLAVAYMANNAGAKFADPPKPVPGQPAAGPAGASGAAAASGAEAASGAAAGASDTASAQAAAAMAAMKNVPQGAAPASGATQSADASQAGKALYQQVCQACHAAGVLNAPKFGDKEAWAPRLKDPMDTVYNYALHGKGAMPPKGGSNASDADVKAAVDYMVNASK</sequence>
<evidence type="ECO:0000313" key="1">
    <source>
        <dbReference type="EMBL" id="MEX3935917.1"/>
    </source>
</evidence>
<proteinExistence type="predicted"/>
<gene>
    <name evidence="1" type="ORF">AB4Y32_29700</name>
</gene>
<dbReference type="EMBL" id="JBFRCH010000025">
    <property type="protein sequence ID" value="MEX3935917.1"/>
    <property type="molecule type" value="Genomic_DNA"/>
</dbReference>
<protein>
    <submittedName>
        <fullName evidence="1">Cytochrome c5 family protein</fullName>
    </submittedName>
</protein>
<comment type="caution">
    <text evidence="1">The sequence shown here is derived from an EMBL/GenBank/DDBJ whole genome shotgun (WGS) entry which is preliminary data.</text>
</comment>
<reference evidence="1" key="1">
    <citation type="submission" date="2024-07" db="EMBL/GenBank/DDBJ databases">
        <title>A survey of Mimosa microsymbionts across Brazilian biomes reveals a high diversity of Paraburkholderia nodulating endemic species, but also that Cupriavidus is common as a symbiont of widespread species.</title>
        <authorList>
            <person name="Rouws L."/>
            <person name="Barauna A."/>
            <person name="Beukes C."/>
            <person name="Rouws J.R.C."/>
            <person name="De Faria S.M."/>
            <person name="Gross E."/>
            <person name="Bueno Dos Reis Junior F."/>
            <person name="Simon M.F."/>
            <person name="Maluk M."/>
            <person name="Odee D.W."/>
            <person name="Kenicer G."/>
            <person name="Young J.P.W."/>
            <person name="Reis V.M."/>
            <person name="Zilli J."/>
            <person name="James E.K."/>
        </authorList>
    </citation>
    <scope>NUCLEOTIDE SEQUENCE</scope>
    <source>
        <strain evidence="1">EG181B</strain>
    </source>
</reference>
<keyword evidence="2" id="KW-1185">Reference proteome</keyword>
<accession>A0ACC6U8M5</accession>
<dbReference type="Proteomes" id="UP001558850">
    <property type="component" value="Unassembled WGS sequence"/>
</dbReference>